<dbReference type="PANTHER" id="PTHR30614">
    <property type="entry name" value="MEMBRANE COMPONENT OF AMINO ACID ABC TRANSPORTER"/>
    <property type="match status" value="1"/>
</dbReference>
<dbReference type="InterPro" id="IPR035906">
    <property type="entry name" value="MetI-like_sf"/>
</dbReference>
<dbReference type="NCBIfam" id="TIGR01726">
    <property type="entry name" value="HEQRo_perm_3TM"/>
    <property type="match status" value="1"/>
</dbReference>
<keyword evidence="11" id="KW-1185">Reference proteome</keyword>
<evidence type="ECO:0000256" key="3">
    <source>
        <dbReference type="ARBA" id="ARBA00022475"/>
    </source>
</evidence>
<keyword evidence="6 8" id="KW-1133">Transmembrane helix</keyword>
<dbReference type="RefSeq" id="WP_154457114.1">
    <property type="nucleotide sequence ID" value="NZ_VUMV01000002.1"/>
</dbReference>
<dbReference type="Gene3D" id="1.10.3720.10">
    <property type="entry name" value="MetI-like"/>
    <property type="match status" value="1"/>
</dbReference>
<dbReference type="CDD" id="cd06261">
    <property type="entry name" value="TM_PBP2"/>
    <property type="match status" value="1"/>
</dbReference>
<feature type="transmembrane region" description="Helical" evidence="8">
    <location>
        <begin position="15"/>
        <end position="40"/>
    </location>
</feature>
<proteinExistence type="inferred from homology"/>
<organism evidence="10 11">
    <name type="scientific">Bilifractor porci</name>
    <dbReference type="NCBI Taxonomy" id="2606636"/>
    <lineage>
        <taxon>Bacteria</taxon>
        <taxon>Bacillati</taxon>
        <taxon>Bacillota</taxon>
        <taxon>Clostridia</taxon>
        <taxon>Lachnospirales</taxon>
        <taxon>Lachnospiraceae</taxon>
        <taxon>Bilifractor</taxon>
    </lineage>
</organism>
<dbReference type="Pfam" id="PF00528">
    <property type="entry name" value="BPD_transp_1"/>
    <property type="match status" value="1"/>
</dbReference>
<feature type="domain" description="ABC transmembrane type-1" evidence="9">
    <location>
        <begin position="19"/>
        <end position="219"/>
    </location>
</feature>
<dbReference type="Proteomes" id="UP000466864">
    <property type="component" value="Unassembled WGS sequence"/>
</dbReference>
<gene>
    <name evidence="10" type="ORF">FYJ60_03030</name>
</gene>
<evidence type="ECO:0000256" key="2">
    <source>
        <dbReference type="ARBA" id="ARBA00022448"/>
    </source>
</evidence>
<sequence>MIFNFEFAAESFPKILSAIPVTLLLTVIGMAVSSILGFLMAMARIEQKKFWSGFSSVYITIMRGVPIMVQLYLVFVALPLAIQSIAEAMGIKTYVDIPPMVVAATALSLNYTAYMEEVFRAAIQSVDSGQWEAAISIGMTKRQMMAEVILPQAFVEAIPNLGNTFIGLIKDTSLAYMVMVMDIMGEARTLAGAGLNYLEAYADAALIYWGLNFLLERLFGIWERHAGVFNRKDVRPAGKTIGRTKVKTAAAGR</sequence>
<evidence type="ECO:0000256" key="1">
    <source>
        <dbReference type="ARBA" id="ARBA00004651"/>
    </source>
</evidence>
<evidence type="ECO:0000256" key="5">
    <source>
        <dbReference type="ARBA" id="ARBA00022970"/>
    </source>
</evidence>
<dbReference type="PROSITE" id="PS50928">
    <property type="entry name" value="ABC_TM1"/>
    <property type="match status" value="1"/>
</dbReference>
<dbReference type="GO" id="GO:0006865">
    <property type="term" value="P:amino acid transport"/>
    <property type="evidence" value="ECO:0007669"/>
    <property type="project" value="UniProtKB-KW"/>
</dbReference>
<dbReference type="GO" id="GO:0022857">
    <property type="term" value="F:transmembrane transporter activity"/>
    <property type="evidence" value="ECO:0007669"/>
    <property type="project" value="InterPro"/>
</dbReference>
<comment type="similarity">
    <text evidence="8">Belongs to the binding-protein-dependent transport system permease family.</text>
</comment>
<keyword evidence="4 8" id="KW-0812">Transmembrane</keyword>
<comment type="caution">
    <text evidence="10">The sequence shown here is derived from an EMBL/GenBank/DDBJ whole genome shotgun (WGS) entry which is preliminary data.</text>
</comment>
<evidence type="ECO:0000256" key="8">
    <source>
        <dbReference type="RuleBase" id="RU363032"/>
    </source>
</evidence>
<evidence type="ECO:0000256" key="7">
    <source>
        <dbReference type="ARBA" id="ARBA00023136"/>
    </source>
</evidence>
<keyword evidence="5" id="KW-0029">Amino-acid transport</keyword>
<dbReference type="PANTHER" id="PTHR30614:SF0">
    <property type="entry name" value="L-CYSTINE TRANSPORT SYSTEM PERMEASE PROTEIN TCYL"/>
    <property type="match status" value="1"/>
</dbReference>
<keyword evidence="2 8" id="KW-0813">Transport</keyword>
<keyword evidence="7 8" id="KW-0472">Membrane</keyword>
<dbReference type="AlphaFoldDB" id="A0A7X2P756"/>
<dbReference type="InterPro" id="IPR000515">
    <property type="entry name" value="MetI-like"/>
</dbReference>
<name>A0A7X2P756_9FIRM</name>
<dbReference type="InterPro" id="IPR010065">
    <property type="entry name" value="AA_ABC_transptr_permease_3TM"/>
</dbReference>
<evidence type="ECO:0000313" key="11">
    <source>
        <dbReference type="Proteomes" id="UP000466864"/>
    </source>
</evidence>
<accession>A0A7X2P756</accession>
<evidence type="ECO:0000256" key="4">
    <source>
        <dbReference type="ARBA" id="ARBA00022692"/>
    </source>
</evidence>
<dbReference type="InterPro" id="IPR043429">
    <property type="entry name" value="ArtM/GltK/GlnP/TcyL/YhdX-like"/>
</dbReference>
<dbReference type="SUPFAM" id="SSF161098">
    <property type="entry name" value="MetI-like"/>
    <property type="match status" value="1"/>
</dbReference>
<dbReference type="EMBL" id="VUMV01000002">
    <property type="protein sequence ID" value="MST81290.1"/>
    <property type="molecule type" value="Genomic_DNA"/>
</dbReference>
<evidence type="ECO:0000313" key="10">
    <source>
        <dbReference type="EMBL" id="MST81290.1"/>
    </source>
</evidence>
<feature type="transmembrane region" description="Helical" evidence="8">
    <location>
        <begin position="61"/>
        <end position="82"/>
    </location>
</feature>
<dbReference type="GO" id="GO:0043190">
    <property type="term" value="C:ATP-binding cassette (ABC) transporter complex"/>
    <property type="evidence" value="ECO:0007669"/>
    <property type="project" value="InterPro"/>
</dbReference>
<reference evidence="10 11" key="1">
    <citation type="submission" date="2019-08" db="EMBL/GenBank/DDBJ databases">
        <title>In-depth cultivation of the pig gut microbiome towards novel bacterial diversity and tailored functional studies.</title>
        <authorList>
            <person name="Wylensek D."/>
            <person name="Hitch T.C.A."/>
            <person name="Clavel T."/>
        </authorList>
    </citation>
    <scope>NUCLEOTIDE SEQUENCE [LARGE SCALE GENOMIC DNA]</scope>
    <source>
        <strain evidence="10 11">Oil+RF-744-WCA-WT-13</strain>
    </source>
</reference>
<keyword evidence="3" id="KW-1003">Cell membrane</keyword>
<comment type="subcellular location">
    <subcellularLocation>
        <location evidence="1 8">Cell membrane</location>
        <topology evidence="1 8">Multi-pass membrane protein</topology>
    </subcellularLocation>
</comment>
<evidence type="ECO:0000256" key="6">
    <source>
        <dbReference type="ARBA" id="ARBA00022989"/>
    </source>
</evidence>
<evidence type="ECO:0000259" key="9">
    <source>
        <dbReference type="PROSITE" id="PS50928"/>
    </source>
</evidence>
<protein>
    <submittedName>
        <fullName evidence="10">Amino acid ABC transporter permease</fullName>
    </submittedName>
</protein>